<keyword evidence="11" id="KW-1185">Reference proteome</keyword>
<feature type="compositionally biased region" description="Acidic residues" evidence="8">
    <location>
        <begin position="169"/>
        <end position="180"/>
    </location>
</feature>
<proteinExistence type="inferred from homology"/>
<dbReference type="GO" id="GO:0003711">
    <property type="term" value="F:transcription elongation factor activity"/>
    <property type="evidence" value="ECO:0007669"/>
    <property type="project" value="TreeGrafter"/>
</dbReference>
<feature type="compositionally biased region" description="Pro residues" evidence="8">
    <location>
        <begin position="225"/>
        <end position="236"/>
    </location>
</feature>
<feature type="compositionally biased region" description="Polar residues" evidence="8">
    <location>
        <begin position="304"/>
        <end position="317"/>
    </location>
</feature>
<dbReference type="PRINTS" id="PR01217">
    <property type="entry name" value="PRICHEXTENSN"/>
</dbReference>
<sequence length="450" mass="48277">MSTLKARKLKGSPAPTTTKRSNLPERDFYAFKFKFRSQSVDRTKPATVEVKPGTDQVIVEYQSTVPDEIHQFIGTEQPSKDVECILIYDEDTGHYTLEKLDSSILLSANARIPRRISPAPVASSSSGKGKAKQDPNEDLNISVEDRAADSKADTHREGATQASMSYLREEEEELEEGEELETPRRAVSPPAKPPVPPPKAARPVKPLPRPKAPAAIPSQPAAKVVPPPPPPPPAAPAPRALSPKAKPVPKPKKTKPAIHPPPPTLYPDEEVIEFGKPAKRARPSTPQPSVPASAPSPISLSLPGTSTSFAPLPTHSSVLAPPAHAASPPTMVQDDSDDDSEDWEPVPTIAPSDPHAQAGFDLALEERLEEEIFGNNFADADGGEEIDPKACEAELNEEMEDSEDDFVAAAVMSDSEQPTRQPISLNRLASGAGAPDSEDDFSSSDESDED</sequence>
<feature type="compositionally biased region" description="Basic residues" evidence="8">
    <location>
        <begin position="247"/>
        <end position="256"/>
    </location>
</feature>
<feature type="region of interest" description="Disordered" evidence="8">
    <location>
        <begin position="117"/>
        <end position="358"/>
    </location>
</feature>
<feature type="compositionally biased region" description="Low complexity" evidence="8">
    <location>
        <begin position="212"/>
        <end position="224"/>
    </location>
</feature>
<dbReference type="GO" id="GO:0032783">
    <property type="term" value="C:super elongation complex"/>
    <property type="evidence" value="ECO:0007669"/>
    <property type="project" value="InterPro"/>
</dbReference>
<accession>A0A0C3CGY6</accession>
<feature type="compositionally biased region" description="Low complexity" evidence="8">
    <location>
        <begin position="117"/>
        <end position="128"/>
    </location>
</feature>
<evidence type="ECO:0000256" key="8">
    <source>
        <dbReference type="SAM" id="MobiDB-lite"/>
    </source>
</evidence>
<name>A0A0C3CGY6_HEBCY</name>
<evidence type="ECO:0000256" key="4">
    <source>
        <dbReference type="ARBA" id="ARBA00023015"/>
    </source>
</evidence>
<feature type="region of interest" description="Disordered" evidence="8">
    <location>
        <begin position="413"/>
        <end position="450"/>
    </location>
</feature>
<dbReference type="PANTHER" id="PTHR15970">
    <property type="entry name" value="ELL-ASSOCIATED FACTOR EAF"/>
    <property type="match status" value="1"/>
</dbReference>
<keyword evidence="7" id="KW-0539">Nucleus</keyword>
<evidence type="ECO:0000256" key="7">
    <source>
        <dbReference type="ARBA" id="ARBA00023242"/>
    </source>
</evidence>
<evidence type="ECO:0000256" key="1">
    <source>
        <dbReference type="ARBA" id="ARBA00004123"/>
    </source>
</evidence>
<dbReference type="OrthoDB" id="125903at2759"/>
<dbReference type="GO" id="GO:0006368">
    <property type="term" value="P:transcription elongation by RNA polymerase II"/>
    <property type="evidence" value="ECO:0007669"/>
    <property type="project" value="InterPro"/>
</dbReference>
<dbReference type="Pfam" id="PF09816">
    <property type="entry name" value="EAF"/>
    <property type="match status" value="1"/>
</dbReference>
<keyword evidence="5" id="KW-0010">Activator</keyword>
<feature type="compositionally biased region" description="Low complexity" evidence="8">
    <location>
        <begin position="290"/>
        <end position="303"/>
    </location>
</feature>
<dbReference type="STRING" id="686832.A0A0C3CGY6"/>
<feature type="compositionally biased region" description="Acidic residues" evidence="8">
    <location>
        <begin position="436"/>
        <end position="450"/>
    </location>
</feature>
<dbReference type="AlphaFoldDB" id="A0A0C3CGY6"/>
<comment type="similarity">
    <text evidence="2">Belongs to the EAF family.</text>
</comment>
<evidence type="ECO:0000313" key="10">
    <source>
        <dbReference type="EMBL" id="KIM42881.1"/>
    </source>
</evidence>
<dbReference type="PANTHER" id="PTHR15970:SF2">
    <property type="entry name" value="ELL-ASSOCIATED FACTOR EAF"/>
    <property type="match status" value="1"/>
</dbReference>
<evidence type="ECO:0000256" key="6">
    <source>
        <dbReference type="ARBA" id="ARBA00023163"/>
    </source>
</evidence>
<comment type="subcellular location">
    <subcellularLocation>
        <location evidence="1">Nucleus</location>
    </subcellularLocation>
</comment>
<feature type="compositionally biased region" description="Polar residues" evidence="8">
    <location>
        <begin position="414"/>
        <end position="424"/>
    </location>
</feature>
<reference evidence="10 11" key="1">
    <citation type="submission" date="2014-04" db="EMBL/GenBank/DDBJ databases">
        <authorList>
            <consortium name="DOE Joint Genome Institute"/>
            <person name="Kuo A."/>
            <person name="Gay G."/>
            <person name="Dore J."/>
            <person name="Kohler A."/>
            <person name="Nagy L.G."/>
            <person name="Floudas D."/>
            <person name="Copeland A."/>
            <person name="Barry K.W."/>
            <person name="Cichocki N."/>
            <person name="Veneault-Fourrey C."/>
            <person name="LaButti K."/>
            <person name="Lindquist E.A."/>
            <person name="Lipzen A."/>
            <person name="Lundell T."/>
            <person name="Morin E."/>
            <person name="Murat C."/>
            <person name="Sun H."/>
            <person name="Tunlid A."/>
            <person name="Henrissat B."/>
            <person name="Grigoriev I.V."/>
            <person name="Hibbett D.S."/>
            <person name="Martin F."/>
            <person name="Nordberg H.P."/>
            <person name="Cantor M.N."/>
            <person name="Hua S.X."/>
        </authorList>
    </citation>
    <scope>NUCLEOTIDE SEQUENCE [LARGE SCALE GENOMIC DNA]</scope>
    <source>
        <strain evidence="11">h7</strain>
    </source>
</reference>
<evidence type="ECO:0000256" key="2">
    <source>
        <dbReference type="ARBA" id="ARBA00007798"/>
    </source>
</evidence>
<feature type="compositionally biased region" description="Acidic residues" evidence="8">
    <location>
        <begin position="334"/>
        <end position="344"/>
    </location>
</feature>
<reference evidence="11" key="2">
    <citation type="submission" date="2015-01" db="EMBL/GenBank/DDBJ databases">
        <title>Evolutionary Origins and Diversification of the Mycorrhizal Mutualists.</title>
        <authorList>
            <consortium name="DOE Joint Genome Institute"/>
            <consortium name="Mycorrhizal Genomics Consortium"/>
            <person name="Kohler A."/>
            <person name="Kuo A."/>
            <person name="Nagy L.G."/>
            <person name="Floudas D."/>
            <person name="Copeland A."/>
            <person name="Barry K.W."/>
            <person name="Cichocki N."/>
            <person name="Veneault-Fourrey C."/>
            <person name="LaButti K."/>
            <person name="Lindquist E.A."/>
            <person name="Lipzen A."/>
            <person name="Lundell T."/>
            <person name="Morin E."/>
            <person name="Murat C."/>
            <person name="Riley R."/>
            <person name="Ohm R."/>
            <person name="Sun H."/>
            <person name="Tunlid A."/>
            <person name="Henrissat B."/>
            <person name="Grigoriev I.V."/>
            <person name="Hibbett D.S."/>
            <person name="Martin F."/>
        </authorList>
    </citation>
    <scope>NUCLEOTIDE SEQUENCE [LARGE SCALE GENOMIC DNA]</scope>
    <source>
        <strain evidence="11">h7</strain>
    </source>
</reference>
<gene>
    <name evidence="10" type="ORF">M413DRAFT_26852</name>
</gene>
<evidence type="ECO:0000259" key="9">
    <source>
        <dbReference type="Pfam" id="PF09816"/>
    </source>
</evidence>
<feature type="compositionally biased region" description="Basic residues" evidence="8">
    <location>
        <begin position="1"/>
        <end position="10"/>
    </location>
</feature>
<organism evidence="10 11">
    <name type="scientific">Hebeloma cylindrosporum</name>
    <dbReference type="NCBI Taxonomy" id="76867"/>
    <lineage>
        <taxon>Eukaryota</taxon>
        <taxon>Fungi</taxon>
        <taxon>Dikarya</taxon>
        <taxon>Basidiomycota</taxon>
        <taxon>Agaricomycotina</taxon>
        <taxon>Agaricomycetes</taxon>
        <taxon>Agaricomycetidae</taxon>
        <taxon>Agaricales</taxon>
        <taxon>Agaricineae</taxon>
        <taxon>Hymenogastraceae</taxon>
        <taxon>Hebeloma</taxon>
    </lineage>
</organism>
<feature type="compositionally biased region" description="Basic and acidic residues" evidence="8">
    <location>
        <begin position="143"/>
        <end position="158"/>
    </location>
</feature>
<dbReference type="Proteomes" id="UP000053424">
    <property type="component" value="Unassembled WGS sequence"/>
</dbReference>
<evidence type="ECO:0000256" key="5">
    <source>
        <dbReference type="ARBA" id="ARBA00023159"/>
    </source>
</evidence>
<evidence type="ECO:0000313" key="11">
    <source>
        <dbReference type="Proteomes" id="UP000053424"/>
    </source>
</evidence>
<dbReference type="InterPro" id="IPR019194">
    <property type="entry name" value="Tscrpt_elong_fac_Eaf_N"/>
</dbReference>
<feature type="domain" description="Transcription elongation factor Eaf N-terminal" evidence="9">
    <location>
        <begin position="19"/>
        <end position="107"/>
    </location>
</feature>
<dbReference type="HOGENOM" id="CLU_017136_0_0_1"/>
<protein>
    <recommendedName>
        <fullName evidence="9">Transcription elongation factor Eaf N-terminal domain-containing protein</fullName>
    </recommendedName>
</protein>
<feature type="region of interest" description="Disordered" evidence="8">
    <location>
        <begin position="1"/>
        <end position="22"/>
    </location>
</feature>
<keyword evidence="4" id="KW-0805">Transcription regulation</keyword>
<keyword evidence="6" id="KW-0804">Transcription</keyword>
<keyword evidence="3" id="KW-0597">Phosphoprotein</keyword>
<dbReference type="EMBL" id="KN831777">
    <property type="protein sequence ID" value="KIM42881.1"/>
    <property type="molecule type" value="Genomic_DNA"/>
</dbReference>
<evidence type="ECO:0000256" key="3">
    <source>
        <dbReference type="ARBA" id="ARBA00022553"/>
    </source>
</evidence>
<feature type="compositionally biased region" description="Pro residues" evidence="8">
    <location>
        <begin position="190"/>
        <end position="211"/>
    </location>
</feature>
<dbReference type="InterPro" id="IPR027093">
    <property type="entry name" value="EAF_fam"/>
</dbReference>